<evidence type="ECO:0000313" key="6">
    <source>
        <dbReference type="EMBL" id="CDR96737.1"/>
    </source>
</evidence>
<protein>
    <submittedName>
        <fullName evidence="6">30S ribosomal protein S15, putative</fullName>
    </submittedName>
</protein>
<dbReference type="GeneID" id="24565278"/>
<dbReference type="Pfam" id="PF00312">
    <property type="entry name" value="Ribosomal_S15"/>
    <property type="match status" value="1"/>
</dbReference>
<dbReference type="InterPro" id="IPR005290">
    <property type="entry name" value="Ribosomal_uS15_bac-type"/>
</dbReference>
<keyword evidence="2 4" id="KW-0689">Ribosomal protein</keyword>
<keyword evidence="7" id="KW-1185">Reference proteome</keyword>
<proteinExistence type="inferred from homology"/>
<evidence type="ECO:0000256" key="3">
    <source>
        <dbReference type="ARBA" id="ARBA00023274"/>
    </source>
</evidence>
<dbReference type="SUPFAM" id="SSF47060">
    <property type="entry name" value="S15/NS1 RNA-binding domain"/>
    <property type="match status" value="1"/>
</dbReference>
<sequence>MRWFPLCLKVALVYCVVGAVEGYKIRFGRERSRILKLRKRKSAFVDRLNLITRTRGIGIFTLRATADDSAAIANPGEESQAAESFEEFLPKKKKKRQPKNPIVEKDLERYEPIFRKIPALRQVQKEVERDQRPGALNPLGYAAHFVPEGDWSFHPNLIRVRGKYFSKLYEKELSEPFKMHDRDSGSSQVQIAALTAKLDYLARHVRNNHKDVQARLQVIKLGHRRRRLLGYLYRTNRSAFDTLIKTFNIDFDDSPYCYKKLVPSYSHMHHRKTKRYTSAKEQRTATRQRVVSTMNTEMF</sequence>
<dbReference type="GO" id="GO:0006412">
    <property type="term" value="P:translation"/>
    <property type="evidence" value="ECO:0007669"/>
    <property type="project" value="InterPro"/>
</dbReference>
<dbReference type="PANTHER" id="PTHR23321">
    <property type="entry name" value="RIBOSOMAL PROTEIN S15, BACTERIAL AND ORGANELLAR"/>
    <property type="match status" value="1"/>
</dbReference>
<dbReference type="InterPro" id="IPR009068">
    <property type="entry name" value="uS15_NS1_RNA-bd_sf"/>
</dbReference>
<dbReference type="OMA" id="EPMKRHE"/>
<gene>
    <name evidence="6" type="ORF">BBBOND_0306410</name>
</gene>
<dbReference type="EMBL" id="LK391709">
    <property type="protein sequence ID" value="CDR96737.1"/>
    <property type="molecule type" value="Genomic_DNA"/>
</dbReference>
<dbReference type="NCBIfam" id="TIGR00952">
    <property type="entry name" value="S15_bact"/>
    <property type="match status" value="1"/>
</dbReference>
<dbReference type="CDD" id="cd00677">
    <property type="entry name" value="S15_NS1_EPRS_RNA-bind"/>
    <property type="match status" value="1"/>
</dbReference>
<organism evidence="6 7">
    <name type="scientific">Babesia bigemina</name>
    <dbReference type="NCBI Taxonomy" id="5866"/>
    <lineage>
        <taxon>Eukaryota</taxon>
        <taxon>Sar</taxon>
        <taxon>Alveolata</taxon>
        <taxon>Apicomplexa</taxon>
        <taxon>Aconoidasida</taxon>
        <taxon>Piroplasmida</taxon>
        <taxon>Babesiidae</taxon>
        <taxon>Babesia</taxon>
    </lineage>
</organism>
<dbReference type="Proteomes" id="UP000033188">
    <property type="component" value="Chromosome 3"/>
</dbReference>
<keyword evidence="5" id="KW-0732">Signal</keyword>
<dbReference type="AlphaFoldDB" id="A0A061D9U0"/>
<dbReference type="GO" id="GO:0003735">
    <property type="term" value="F:structural constituent of ribosome"/>
    <property type="evidence" value="ECO:0007669"/>
    <property type="project" value="InterPro"/>
</dbReference>
<dbReference type="Gene3D" id="1.10.287.10">
    <property type="entry name" value="S15/NS1, RNA-binding"/>
    <property type="match status" value="1"/>
</dbReference>
<dbReference type="SMART" id="SM01387">
    <property type="entry name" value="Ribosomal_S15"/>
    <property type="match status" value="1"/>
</dbReference>
<dbReference type="RefSeq" id="XP_012768923.1">
    <property type="nucleotide sequence ID" value="XM_012913469.1"/>
</dbReference>
<reference evidence="7" key="1">
    <citation type="journal article" date="2014" name="Nucleic Acids Res.">
        <title>The evolutionary dynamics of variant antigen genes in Babesia reveal a history of genomic innovation underlying host-parasite interaction.</title>
        <authorList>
            <person name="Jackson A.P."/>
            <person name="Otto T.D."/>
            <person name="Darby A."/>
            <person name="Ramaprasad A."/>
            <person name="Xia D."/>
            <person name="Echaide I.E."/>
            <person name="Farber M."/>
            <person name="Gahlot S."/>
            <person name="Gamble J."/>
            <person name="Gupta D."/>
            <person name="Gupta Y."/>
            <person name="Jackson L."/>
            <person name="Malandrin L."/>
            <person name="Malas T.B."/>
            <person name="Moussa E."/>
            <person name="Nair M."/>
            <person name="Reid A.J."/>
            <person name="Sanders M."/>
            <person name="Sharma J."/>
            <person name="Tracey A."/>
            <person name="Quail M.A."/>
            <person name="Weir W."/>
            <person name="Wastling J.M."/>
            <person name="Hall N."/>
            <person name="Willadsen P."/>
            <person name="Lingelbach K."/>
            <person name="Shiels B."/>
            <person name="Tait A."/>
            <person name="Berriman M."/>
            <person name="Allred D.R."/>
            <person name="Pain A."/>
        </authorList>
    </citation>
    <scope>NUCLEOTIDE SEQUENCE [LARGE SCALE GENOMIC DNA]</scope>
    <source>
        <strain evidence="7">Bond</strain>
    </source>
</reference>
<dbReference type="HAMAP" id="MF_01343_B">
    <property type="entry name" value="Ribosomal_uS15_B"/>
    <property type="match status" value="1"/>
</dbReference>
<dbReference type="KEGG" id="bbig:BBBOND_0306410"/>
<comment type="similarity">
    <text evidence="1 4">Belongs to the universal ribosomal protein uS15 family.</text>
</comment>
<keyword evidence="3 4" id="KW-0687">Ribonucleoprotein</keyword>
<feature type="chain" id="PRO_5001600726" evidence="5">
    <location>
        <begin position="23"/>
        <end position="299"/>
    </location>
</feature>
<dbReference type="InterPro" id="IPR000589">
    <property type="entry name" value="Ribosomal_uS15"/>
</dbReference>
<dbReference type="GO" id="GO:0022627">
    <property type="term" value="C:cytosolic small ribosomal subunit"/>
    <property type="evidence" value="ECO:0007669"/>
    <property type="project" value="TreeGrafter"/>
</dbReference>
<evidence type="ECO:0000256" key="5">
    <source>
        <dbReference type="SAM" id="SignalP"/>
    </source>
</evidence>
<dbReference type="OrthoDB" id="364880at2759"/>
<evidence type="ECO:0000256" key="2">
    <source>
        <dbReference type="ARBA" id="ARBA00022980"/>
    </source>
</evidence>
<feature type="signal peptide" evidence="5">
    <location>
        <begin position="1"/>
        <end position="22"/>
    </location>
</feature>
<dbReference type="VEuPathDB" id="PiroplasmaDB:BBBOND_0306410"/>
<evidence type="ECO:0000313" key="7">
    <source>
        <dbReference type="Proteomes" id="UP000033188"/>
    </source>
</evidence>
<evidence type="ECO:0000256" key="1">
    <source>
        <dbReference type="ARBA" id="ARBA00008434"/>
    </source>
</evidence>
<dbReference type="PANTHER" id="PTHR23321:SF26">
    <property type="entry name" value="SMALL RIBOSOMAL SUBUNIT PROTEIN US15M"/>
    <property type="match status" value="1"/>
</dbReference>
<dbReference type="STRING" id="5866.A0A061D9U0"/>
<accession>A0A061D9U0</accession>
<evidence type="ECO:0000256" key="4">
    <source>
        <dbReference type="RuleBase" id="RU003919"/>
    </source>
</evidence>
<name>A0A061D9U0_BABBI</name>